<dbReference type="Gene3D" id="3.10.129.10">
    <property type="entry name" value="Hotdog Thioesterase"/>
    <property type="match status" value="1"/>
</dbReference>
<dbReference type="SUPFAM" id="SSF54637">
    <property type="entry name" value="Thioesterase/thiol ester dehydrase-isomerase"/>
    <property type="match status" value="1"/>
</dbReference>
<evidence type="ECO:0000313" key="2">
    <source>
        <dbReference type="Proteomes" id="UP001302316"/>
    </source>
</evidence>
<organism evidence="1 2">
    <name type="scientific">Natronospira elongata</name>
    <dbReference type="NCBI Taxonomy" id="3110268"/>
    <lineage>
        <taxon>Bacteria</taxon>
        <taxon>Pseudomonadati</taxon>
        <taxon>Pseudomonadota</taxon>
        <taxon>Gammaproteobacteria</taxon>
        <taxon>Natronospirales</taxon>
        <taxon>Natronospiraceae</taxon>
        <taxon>Natronospira</taxon>
    </lineage>
</organism>
<dbReference type="Pfam" id="PF14539">
    <property type="entry name" value="DUF4442"/>
    <property type="match status" value="1"/>
</dbReference>
<accession>A0AAP6MK22</accession>
<gene>
    <name evidence="1" type="ORF">VCB98_07675</name>
</gene>
<name>A0AAP6MK22_9GAMM</name>
<evidence type="ECO:0000313" key="1">
    <source>
        <dbReference type="EMBL" id="MEA5445694.1"/>
    </source>
</evidence>
<comment type="caution">
    <text evidence="1">The sequence shown here is derived from an EMBL/GenBank/DDBJ whole genome shotgun (WGS) entry which is preliminary data.</text>
</comment>
<dbReference type="EMBL" id="JAYGII010000013">
    <property type="protein sequence ID" value="MEA5445694.1"/>
    <property type="molecule type" value="Genomic_DNA"/>
</dbReference>
<dbReference type="InterPro" id="IPR027961">
    <property type="entry name" value="DUF4442"/>
</dbReference>
<protein>
    <submittedName>
        <fullName evidence="1">Hotdog fold domain-containing protein</fullName>
    </submittedName>
</protein>
<dbReference type="RefSeq" id="WP_346051389.1">
    <property type="nucleotide sequence ID" value="NZ_JAYGII010000013.1"/>
</dbReference>
<dbReference type="InterPro" id="IPR029069">
    <property type="entry name" value="HotDog_dom_sf"/>
</dbReference>
<keyword evidence="2" id="KW-1185">Reference proteome</keyword>
<dbReference type="Proteomes" id="UP001302316">
    <property type="component" value="Unassembled WGS sequence"/>
</dbReference>
<dbReference type="AlphaFoldDB" id="A0AAP6MK22"/>
<reference evidence="1 2" key="1">
    <citation type="submission" date="2023-12" db="EMBL/GenBank/DDBJ databases">
        <title>Whole-genome sequencing of halo(alkali)philic microorganisms from hypersaline lakes.</title>
        <authorList>
            <person name="Sorokin D.Y."/>
            <person name="Merkel A.Y."/>
            <person name="Messina E."/>
            <person name="Yakimov M."/>
        </authorList>
    </citation>
    <scope>NUCLEOTIDE SEQUENCE [LARGE SCALE GENOMIC DNA]</scope>
    <source>
        <strain evidence="1 2">AB-CW1</strain>
    </source>
</reference>
<sequence>MSQQNGTLTTWRKLSRYPGGRWLFSRVVAHTAPYFATIRPRILELEPGLCRVRIRKRRRVQNHIGTVHAIAICNMAELAAGVMIEASLPPSHRWIPKGMTVDYLKKAATHLTATAELDPLPAFGEGEDVPIPVSVRDENGEEVVHATITMWVTPKKT</sequence>
<proteinExistence type="predicted"/>
<dbReference type="CDD" id="cd03443">
    <property type="entry name" value="PaaI_thioesterase"/>
    <property type="match status" value="1"/>
</dbReference>